<evidence type="ECO:0000313" key="7">
    <source>
        <dbReference type="Proteomes" id="UP001281305"/>
    </source>
</evidence>
<dbReference type="RefSeq" id="WP_317054740.1">
    <property type="nucleotide sequence ID" value="NZ_CP146606.1"/>
</dbReference>
<dbReference type="SUPFAM" id="SSF46626">
    <property type="entry name" value="Cytochrome c"/>
    <property type="match status" value="1"/>
</dbReference>
<accession>A0ABZ2TIX3</accession>
<evidence type="ECO:0000259" key="5">
    <source>
        <dbReference type="PROSITE" id="PS51007"/>
    </source>
</evidence>
<dbReference type="Proteomes" id="UP001281305">
    <property type="component" value="Chromosome"/>
</dbReference>
<evidence type="ECO:0000256" key="3">
    <source>
        <dbReference type="ARBA" id="ARBA00023004"/>
    </source>
</evidence>
<evidence type="ECO:0000256" key="2">
    <source>
        <dbReference type="ARBA" id="ARBA00022723"/>
    </source>
</evidence>
<name>A0ABZ2TIX3_9RHOB</name>
<dbReference type="InterPro" id="IPR009056">
    <property type="entry name" value="Cyt_c-like_dom"/>
</dbReference>
<dbReference type="PROSITE" id="PS51007">
    <property type="entry name" value="CYTC"/>
    <property type="match status" value="1"/>
</dbReference>
<keyword evidence="2 4" id="KW-0479">Metal-binding</keyword>
<gene>
    <name evidence="6" type="ORF">RZS32_016965</name>
</gene>
<keyword evidence="7" id="KW-1185">Reference proteome</keyword>
<evidence type="ECO:0000313" key="6">
    <source>
        <dbReference type="EMBL" id="WYK18053.1"/>
    </source>
</evidence>
<dbReference type="InterPro" id="IPR036909">
    <property type="entry name" value="Cyt_c-like_dom_sf"/>
</dbReference>
<keyword evidence="1 4" id="KW-0349">Heme</keyword>
<proteinExistence type="predicted"/>
<evidence type="ECO:0000256" key="1">
    <source>
        <dbReference type="ARBA" id="ARBA00022617"/>
    </source>
</evidence>
<dbReference type="Gene3D" id="1.10.760.10">
    <property type="entry name" value="Cytochrome c-like domain"/>
    <property type="match status" value="1"/>
</dbReference>
<sequence length="173" mass="19107">MKKDQKPLRAVARVLRRWLYQDEVSAKPGRSIHFFSVSLGFILMGCTTTVSDDVSRDAGQMIFADNCVECHGADAKGDGPWAKNLKTQPADLTKIASRRNGVWPMLEVMSIIDGYSKKTIPREEMPIIIGLSEGPMVDFDTGNGLVEPTPARLVAIAIYLESIQSPTPRQYVP</sequence>
<dbReference type="Pfam" id="PF00034">
    <property type="entry name" value="Cytochrom_C"/>
    <property type="match status" value="1"/>
</dbReference>
<keyword evidence="3 4" id="KW-0408">Iron</keyword>
<feature type="domain" description="Cytochrome c" evidence="5">
    <location>
        <begin position="54"/>
        <end position="164"/>
    </location>
</feature>
<reference evidence="6 7" key="1">
    <citation type="submission" date="2024-02" db="EMBL/GenBank/DDBJ databases">
        <title>Roseovarius strain W115 nov., isolated from a marine algae.</title>
        <authorList>
            <person name="Lee M.W."/>
            <person name="Lee J.K."/>
            <person name="Kim J.M."/>
            <person name="Choi D.G."/>
            <person name="Baek J.H."/>
            <person name="Bayburt H."/>
            <person name="Jung J.J."/>
            <person name="Han D.M."/>
            <person name="Jeon C.O."/>
        </authorList>
    </citation>
    <scope>NUCLEOTIDE SEQUENCE [LARGE SCALE GENOMIC DNA]</scope>
    <source>
        <strain evidence="6 7">W115</strain>
    </source>
</reference>
<organism evidence="6 7">
    <name type="scientific">Roseovarius rhodophyticola</name>
    <dbReference type="NCBI Taxonomy" id="3080827"/>
    <lineage>
        <taxon>Bacteria</taxon>
        <taxon>Pseudomonadati</taxon>
        <taxon>Pseudomonadota</taxon>
        <taxon>Alphaproteobacteria</taxon>
        <taxon>Rhodobacterales</taxon>
        <taxon>Roseobacteraceae</taxon>
        <taxon>Roseovarius</taxon>
    </lineage>
</organism>
<dbReference type="EMBL" id="CP146606">
    <property type="protein sequence ID" value="WYK18053.1"/>
    <property type="molecule type" value="Genomic_DNA"/>
</dbReference>
<evidence type="ECO:0000256" key="4">
    <source>
        <dbReference type="PROSITE-ProRule" id="PRU00433"/>
    </source>
</evidence>
<protein>
    <submittedName>
        <fullName evidence="6">Cytochrome c</fullName>
    </submittedName>
</protein>